<dbReference type="STRING" id="6205.A0A0R3WVN9"/>
<dbReference type="AlphaFoldDB" id="A0A0R3WVN9"/>
<dbReference type="WBParaSite" id="TTAC_0000482901-mRNA-1">
    <property type="protein sequence ID" value="TTAC_0000482901-mRNA-1"/>
    <property type="gene ID" value="TTAC_0000482901"/>
</dbReference>
<dbReference type="InterPro" id="IPR046805">
    <property type="entry name" value="Tra1_ring"/>
</dbReference>
<name>A0A0R3WVN9_HYDTA</name>
<dbReference type="Pfam" id="PF20206">
    <property type="entry name" value="Tra1_ring"/>
    <property type="match status" value="1"/>
</dbReference>
<evidence type="ECO:0000256" key="1">
    <source>
        <dbReference type="SAM" id="MobiDB-lite"/>
    </source>
</evidence>
<protein>
    <submittedName>
        <fullName evidence="2">FAT domain-containing protein</fullName>
    </submittedName>
</protein>
<feature type="region of interest" description="Disordered" evidence="1">
    <location>
        <begin position="162"/>
        <end position="199"/>
    </location>
</feature>
<evidence type="ECO:0000313" key="2">
    <source>
        <dbReference type="WBParaSite" id="TTAC_0000482901-mRNA-1"/>
    </source>
</evidence>
<proteinExistence type="predicted"/>
<sequence>LVHLFVNLLLNDEANKTCTGLRIMYCQIACHFVYYASEYVQDISTKVQSYRLRAIASFVWPCVTSNLNVVDLQEKYTGLQVLAYLIARFYPIMGKATPQVFLCLAKGPQTEVKKMVNPSLDLLLPAWVTGLEEQIPVDQRRMILDLIEVTVRWDMKCKSERAALEQQQEQQSPNQNASSSAGPSSIGGPVSPSLVHFND</sequence>
<reference evidence="2" key="1">
    <citation type="submission" date="2017-02" db="UniProtKB">
        <authorList>
            <consortium name="WormBaseParasite"/>
        </authorList>
    </citation>
    <scope>IDENTIFICATION</scope>
</reference>
<accession>A0A0R3WVN9</accession>
<organism evidence="2">
    <name type="scientific">Hydatigena taeniaeformis</name>
    <name type="common">Feline tapeworm</name>
    <name type="synonym">Taenia taeniaeformis</name>
    <dbReference type="NCBI Taxonomy" id="6205"/>
    <lineage>
        <taxon>Eukaryota</taxon>
        <taxon>Metazoa</taxon>
        <taxon>Spiralia</taxon>
        <taxon>Lophotrochozoa</taxon>
        <taxon>Platyhelminthes</taxon>
        <taxon>Cestoda</taxon>
        <taxon>Eucestoda</taxon>
        <taxon>Cyclophyllidea</taxon>
        <taxon>Taeniidae</taxon>
        <taxon>Hydatigera</taxon>
    </lineage>
</organism>
<feature type="compositionally biased region" description="Low complexity" evidence="1">
    <location>
        <begin position="164"/>
        <end position="199"/>
    </location>
</feature>